<dbReference type="PANTHER" id="PTHR40055">
    <property type="entry name" value="TRANSCRIPTIONAL REGULATOR YGIV-RELATED"/>
    <property type="match status" value="1"/>
</dbReference>
<feature type="domain" description="AraC effector-binding" evidence="1">
    <location>
        <begin position="1"/>
        <end position="154"/>
    </location>
</feature>
<evidence type="ECO:0000313" key="3">
    <source>
        <dbReference type="Proteomes" id="UP000095209"/>
    </source>
</evidence>
<dbReference type="PANTHER" id="PTHR40055:SF1">
    <property type="entry name" value="TRANSCRIPTIONAL REGULATOR YGIV-RELATED"/>
    <property type="match status" value="1"/>
</dbReference>
<organism evidence="2 3">
    <name type="scientific">Bacillus solimangrovi</name>
    <dbReference type="NCBI Taxonomy" id="1305675"/>
    <lineage>
        <taxon>Bacteria</taxon>
        <taxon>Bacillati</taxon>
        <taxon>Bacillota</taxon>
        <taxon>Bacilli</taxon>
        <taxon>Bacillales</taxon>
        <taxon>Bacillaceae</taxon>
        <taxon>Bacillus</taxon>
    </lineage>
</organism>
<dbReference type="STRING" id="1305675.BFG57_08890"/>
<evidence type="ECO:0000259" key="1">
    <source>
        <dbReference type="SMART" id="SM00871"/>
    </source>
</evidence>
<dbReference type="OrthoDB" id="5337216at2"/>
<evidence type="ECO:0000313" key="2">
    <source>
        <dbReference type="EMBL" id="OEH94159.1"/>
    </source>
</evidence>
<dbReference type="Proteomes" id="UP000095209">
    <property type="component" value="Unassembled WGS sequence"/>
</dbReference>
<dbReference type="InterPro" id="IPR011256">
    <property type="entry name" value="Reg_factor_effector_dom_sf"/>
</dbReference>
<dbReference type="SMART" id="SM00871">
    <property type="entry name" value="AraC_E_bind"/>
    <property type="match status" value="1"/>
</dbReference>
<dbReference type="InterPro" id="IPR050908">
    <property type="entry name" value="SmbC-like"/>
</dbReference>
<dbReference type="AlphaFoldDB" id="A0A1E5LJ85"/>
<dbReference type="InterPro" id="IPR010499">
    <property type="entry name" value="AraC_E-bd"/>
</dbReference>
<keyword evidence="3" id="KW-1185">Reference proteome</keyword>
<protein>
    <recommendedName>
        <fullName evidence="1">AraC effector-binding domain-containing protein</fullName>
    </recommendedName>
</protein>
<dbReference type="Pfam" id="PF06445">
    <property type="entry name" value="GyrI-like"/>
    <property type="match status" value="1"/>
</dbReference>
<name>A0A1E5LJ85_9BACI</name>
<proteinExistence type="predicted"/>
<dbReference type="EMBL" id="MJEH01000004">
    <property type="protein sequence ID" value="OEH94159.1"/>
    <property type="molecule type" value="Genomic_DNA"/>
</dbReference>
<dbReference type="RefSeq" id="WP_069715722.1">
    <property type="nucleotide sequence ID" value="NZ_MJEH01000004.1"/>
</dbReference>
<dbReference type="InterPro" id="IPR029442">
    <property type="entry name" value="GyrI-like"/>
</dbReference>
<sequence>MNLEIKELPDYEVAYVRHVGSYSETSKAWSELAKWASEKGIYDTQYFIGISLDNPQFVDEHACRYDACITLPKGFEKNDEAPVNYQHLKGGTYVMYEFRDTLDKFSLAYEAIFAQWLPTSEYEIDNRPILEFCLNNPNADPEGKAIVDLYIPIKIIA</sequence>
<accession>A0A1E5LJ85</accession>
<gene>
    <name evidence="2" type="ORF">BFG57_08890</name>
</gene>
<dbReference type="Gene3D" id="3.20.80.10">
    <property type="entry name" value="Regulatory factor, effector binding domain"/>
    <property type="match status" value="1"/>
</dbReference>
<comment type="caution">
    <text evidence="2">The sequence shown here is derived from an EMBL/GenBank/DDBJ whole genome shotgun (WGS) entry which is preliminary data.</text>
</comment>
<dbReference type="SUPFAM" id="SSF55136">
    <property type="entry name" value="Probable bacterial effector-binding domain"/>
    <property type="match status" value="1"/>
</dbReference>
<reference evidence="2 3" key="1">
    <citation type="submission" date="2016-08" db="EMBL/GenBank/DDBJ databases">
        <title>Genome of Bacillus solimangrovi GH2-4.</title>
        <authorList>
            <person name="Lim S."/>
            <person name="Kim B.-C."/>
        </authorList>
    </citation>
    <scope>NUCLEOTIDE SEQUENCE [LARGE SCALE GENOMIC DNA]</scope>
    <source>
        <strain evidence="2 3">GH2-4</strain>
    </source>
</reference>